<evidence type="ECO:0000313" key="3">
    <source>
        <dbReference type="Proteomes" id="UP001174936"/>
    </source>
</evidence>
<evidence type="ECO:0000313" key="2">
    <source>
        <dbReference type="EMBL" id="KAK0649722.1"/>
    </source>
</evidence>
<dbReference type="AlphaFoldDB" id="A0AA39YDX4"/>
<organism evidence="2 3">
    <name type="scientific">Cercophora newfieldiana</name>
    <dbReference type="NCBI Taxonomy" id="92897"/>
    <lineage>
        <taxon>Eukaryota</taxon>
        <taxon>Fungi</taxon>
        <taxon>Dikarya</taxon>
        <taxon>Ascomycota</taxon>
        <taxon>Pezizomycotina</taxon>
        <taxon>Sordariomycetes</taxon>
        <taxon>Sordariomycetidae</taxon>
        <taxon>Sordariales</taxon>
        <taxon>Lasiosphaeriaceae</taxon>
        <taxon>Cercophora</taxon>
    </lineage>
</organism>
<dbReference type="EMBL" id="JAULSV010000003">
    <property type="protein sequence ID" value="KAK0649722.1"/>
    <property type="molecule type" value="Genomic_DNA"/>
</dbReference>
<name>A0AA39YDX4_9PEZI</name>
<proteinExistence type="predicted"/>
<reference evidence="2" key="1">
    <citation type="submission" date="2023-06" db="EMBL/GenBank/DDBJ databases">
        <title>Genome-scale phylogeny and comparative genomics of the fungal order Sordariales.</title>
        <authorList>
            <consortium name="Lawrence Berkeley National Laboratory"/>
            <person name="Hensen N."/>
            <person name="Bonometti L."/>
            <person name="Westerberg I."/>
            <person name="Brannstrom I.O."/>
            <person name="Guillou S."/>
            <person name="Cros-Aarteil S."/>
            <person name="Calhoun S."/>
            <person name="Haridas S."/>
            <person name="Kuo A."/>
            <person name="Mondo S."/>
            <person name="Pangilinan J."/>
            <person name="Riley R."/>
            <person name="Labutti K."/>
            <person name="Andreopoulos B."/>
            <person name="Lipzen A."/>
            <person name="Chen C."/>
            <person name="Yanf M."/>
            <person name="Daum C."/>
            <person name="Ng V."/>
            <person name="Clum A."/>
            <person name="Steindorff A."/>
            <person name="Ohm R."/>
            <person name="Martin F."/>
            <person name="Silar P."/>
            <person name="Natvig D."/>
            <person name="Lalanne C."/>
            <person name="Gautier V."/>
            <person name="Ament-Velasquez S.L."/>
            <person name="Kruys A."/>
            <person name="Hutchinson M.I."/>
            <person name="Powell A.J."/>
            <person name="Barry K."/>
            <person name="Miller A.N."/>
            <person name="Grigoriev I.V."/>
            <person name="Debuchy R."/>
            <person name="Gladieux P."/>
            <person name="Thoren M.H."/>
            <person name="Johannesson H."/>
        </authorList>
    </citation>
    <scope>NUCLEOTIDE SEQUENCE</scope>
    <source>
        <strain evidence="2">SMH2532-1</strain>
    </source>
</reference>
<gene>
    <name evidence="2" type="ORF">B0T16DRAFT_410615</name>
</gene>
<protein>
    <submittedName>
        <fullName evidence="2">Uncharacterized protein</fullName>
    </submittedName>
</protein>
<evidence type="ECO:0000256" key="1">
    <source>
        <dbReference type="SAM" id="SignalP"/>
    </source>
</evidence>
<sequence>MKLLPTVAAAVQLFATQVMANGFAFYSGHWDIQGRHEIQIYSFVRNSDIMNYNNTCDDLSASPLYQPIDSAKDVDNRRGIYCVGDGCSWTSPDPLNMESMEMNITQGRYTWTLSSDGMMQDHKTGWIVGLCLPWNSTFSMLDCPSPNDRNARLKMTPVLDCDIVNW</sequence>
<dbReference type="Proteomes" id="UP001174936">
    <property type="component" value="Unassembled WGS sequence"/>
</dbReference>
<keyword evidence="1" id="KW-0732">Signal</keyword>
<comment type="caution">
    <text evidence="2">The sequence shown here is derived from an EMBL/GenBank/DDBJ whole genome shotgun (WGS) entry which is preliminary data.</text>
</comment>
<keyword evidence="3" id="KW-1185">Reference proteome</keyword>
<feature type="chain" id="PRO_5041266914" evidence="1">
    <location>
        <begin position="21"/>
        <end position="166"/>
    </location>
</feature>
<feature type="signal peptide" evidence="1">
    <location>
        <begin position="1"/>
        <end position="20"/>
    </location>
</feature>
<accession>A0AA39YDX4</accession>